<protein>
    <submittedName>
        <fullName evidence="3">NADP-dependent oxidoreductase</fullName>
    </submittedName>
</protein>
<dbReference type="RefSeq" id="WP_083058543.1">
    <property type="nucleotide sequence ID" value="NZ_JARDXE010000010.1"/>
</dbReference>
<dbReference type="PANTHER" id="PTHR11695:SF294">
    <property type="entry name" value="RETICULON-4-INTERACTING PROTEIN 1, MITOCHONDRIAL"/>
    <property type="match status" value="1"/>
</dbReference>
<dbReference type="SUPFAM" id="SSF51735">
    <property type="entry name" value="NAD(P)-binding Rossmann-fold domains"/>
    <property type="match status" value="1"/>
</dbReference>
<gene>
    <name evidence="3" type="ORF">PXH69_17195</name>
</gene>
<dbReference type="InterPro" id="IPR036291">
    <property type="entry name" value="NAD(P)-bd_dom_sf"/>
</dbReference>
<evidence type="ECO:0000313" key="3">
    <source>
        <dbReference type="EMBL" id="MDE8646703.1"/>
    </source>
</evidence>
<dbReference type="SUPFAM" id="SSF50129">
    <property type="entry name" value="GroES-like"/>
    <property type="match status" value="1"/>
</dbReference>
<evidence type="ECO:0000313" key="4">
    <source>
        <dbReference type="Proteomes" id="UP001217325"/>
    </source>
</evidence>
<organism evidence="3 4">
    <name type="scientific">Rhodococcus qingshengii</name>
    <dbReference type="NCBI Taxonomy" id="334542"/>
    <lineage>
        <taxon>Bacteria</taxon>
        <taxon>Bacillati</taxon>
        <taxon>Actinomycetota</taxon>
        <taxon>Actinomycetes</taxon>
        <taxon>Mycobacteriales</taxon>
        <taxon>Nocardiaceae</taxon>
        <taxon>Rhodococcus</taxon>
        <taxon>Rhodococcus erythropolis group</taxon>
    </lineage>
</organism>
<name>A0AAW6LQG6_RHOSG</name>
<accession>A0AAW6LQG6</accession>
<dbReference type="Pfam" id="PF08240">
    <property type="entry name" value="ADH_N"/>
    <property type="match status" value="1"/>
</dbReference>
<dbReference type="InterPro" id="IPR050700">
    <property type="entry name" value="YIM1/Zinc_Alcohol_DH_Fams"/>
</dbReference>
<dbReference type="Gene3D" id="3.90.180.10">
    <property type="entry name" value="Medium-chain alcohol dehydrogenases, catalytic domain"/>
    <property type="match status" value="1"/>
</dbReference>
<dbReference type="PROSITE" id="PS01162">
    <property type="entry name" value="QOR_ZETA_CRYSTAL"/>
    <property type="match status" value="1"/>
</dbReference>
<dbReference type="GO" id="GO:0008270">
    <property type="term" value="F:zinc ion binding"/>
    <property type="evidence" value="ECO:0007669"/>
    <property type="project" value="InterPro"/>
</dbReference>
<dbReference type="GO" id="GO:0016491">
    <property type="term" value="F:oxidoreductase activity"/>
    <property type="evidence" value="ECO:0007669"/>
    <property type="project" value="UniProtKB-KW"/>
</dbReference>
<dbReference type="SMART" id="SM00829">
    <property type="entry name" value="PKS_ER"/>
    <property type="match status" value="1"/>
</dbReference>
<reference evidence="3" key="1">
    <citation type="submission" date="2023-02" db="EMBL/GenBank/DDBJ databases">
        <title>A novel hydrolase synthesized by Rhodococcus erythropolis HQ is responsible for the detoxification of Zearalenone.</title>
        <authorList>
            <person name="Hu J."/>
            <person name="Xu J."/>
        </authorList>
    </citation>
    <scope>NUCLEOTIDE SEQUENCE</scope>
    <source>
        <strain evidence="3">HQ</strain>
    </source>
</reference>
<dbReference type="Gene3D" id="3.40.50.720">
    <property type="entry name" value="NAD(P)-binding Rossmann-like Domain"/>
    <property type="match status" value="1"/>
</dbReference>
<sequence length="344" mass="36919">MKAFVVTKYKGPLQESDVPEPVVGERDVLVRVEAAGLNQLDEKIRTGEFKQILPYRLPLILGNDLAGVVIEVGPKVQSFKPGDEVFARPDKDRIGTFAERIAVTEADLALKPATISMTEAASLPLVALTAWQALVERANVQPGQRVLIHAGAGGVGSIAIQLAKHLGATVATTASARNADFVRALGADTVIDYHNEDFEQVLHSYDVVLDSLGGENLKKSLRVLKPGGKAIGISGPPDPAFAREIGLNPLLRLAITGLSSSIRRQARKLGVSYEFLFMHASGDQLRNIAELVDDGALRPVLGQVFPFEETPQGLRTLSKGGIRGKAVISNTRNLETSTDIRTNP</sequence>
<dbReference type="Proteomes" id="UP001217325">
    <property type="component" value="Unassembled WGS sequence"/>
</dbReference>
<dbReference type="AlphaFoldDB" id="A0AAW6LQG6"/>
<dbReference type="CDD" id="cd05289">
    <property type="entry name" value="MDR_like_2"/>
    <property type="match status" value="1"/>
</dbReference>
<dbReference type="PANTHER" id="PTHR11695">
    <property type="entry name" value="ALCOHOL DEHYDROGENASE RELATED"/>
    <property type="match status" value="1"/>
</dbReference>
<feature type="domain" description="Enoyl reductase (ER)" evidence="2">
    <location>
        <begin position="11"/>
        <end position="328"/>
    </location>
</feature>
<evidence type="ECO:0000259" key="2">
    <source>
        <dbReference type="SMART" id="SM00829"/>
    </source>
</evidence>
<proteinExistence type="predicted"/>
<keyword evidence="1" id="KW-0560">Oxidoreductase</keyword>
<evidence type="ECO:0000256" key="1">
    <source>
        <dbReference type="ARBA" id="ARBA00023002"/>
    </source>
</evidence>
<dbReference type="EMBL" id="JARDXE010000010">
    <property type="protein sequence ID" value="MDE8646703.1"/>
    <property type="molecule type" value="Genomic_DNA"/>
</dbReference>
<dbReference type="InterPro" id="IPR002364">
    <property type="entry name" value="Quin_OxRdtase/zeta-crystal_CS"/>
</dbReference>
<dbReference type="InterPro" id="IPR011032">
    <property type="entry name" value="GroES-like_sf"/>
</dbReference>
<dbReference type="InterPro" id="IPR020843">
    <property type="entry name" value="ER"/>
</dbReference>
<dbReference type="InterPro" id="IPR013154">
    <property type="entry name" value="ADH-like_N"/>
</dbReference>
<comment type="caution">
    <text evidence="3">The sequence shown here is derived from an EMBL/GenBank/DDBJ whole genome shotgun (WGS) entry which is preliminary data.</text>
</comment>
<dbReference type="Pfam" id="PF13602">
    <property type="entry name" value="ADH_zinc_N_2"/>
    <property type="match status" value="1"/>
</dbReference>